<dbReference type="SUPFAM" id="SSF52833">
    <property type="entry name" value="Thioredoxin-like"/>
    <property type="match status" value="1"/>
</dbReference>
<dbReference type="InterPro" id="IPR036249">
    <property type="entry name" value="Thioredoxin-like_sf"/>
</dbReference>
<dbReference type="GO" id="GO:0016853">
    <property type="term" value="F:isomerase activity"/>
    <property type="evidence" value="ECO:0007669"/>
    <property type="project" value="UniProtKB-KW"/>
</dbReference>
<gene>
    <name evidence="3" type="ORF">TA5114_00864</name>
</gene>
<dbReference type="InterPro" id="IPR001853">
    <property type="entry name" value="DSBA-like_thioredoxin_dom"/>
</dbReference>
<keyword evidence="1" id="KW-1133">Transmembrane helix</keyword>
<dbReference type="Pfam" id="PF01323">
    <property type="entry name" value="DSBA"/>
    <property type="match status" value="1"/>
</dbReference>
<keyword evidence="4" id="KW-1185">Reference proteome</keyword>
<dbReference type="Gene3D" id="3.40.30.10">
    <property type="entry name" value="Glutaredoxin"/>
    <property type="match status" value="1"/>
</dbReference>
<organism evidence="3 4">
    <name type="scientific">Cognatishimia activa</name>
    <dbReference type="NCBI Taxonomy" id="1715691"/>
    <lineage>
        <taxon>Bacteria</taxon>
        <taxon>Pseudomonadati</taxon>
        <taxon>Pseudomonadota</taxon>
        <taxon>Alphaproteobacteria</taxon>
        <taxon>Rhodobacterales</taxon>
        <taxon>Paracoccaceae</taxon>
        <taxon>Cognatishimia</taxon>
    </lineage>
</organism>
<proteinExistence type="predicted"/>
<evidence type="ECO:0000313" key="3">
    <source>
        <dbReference type="EMBL" id="CUK25074.1"/>
    </source>
</evidence>
<evidence type="ECO:0000259" key="2">
    <source>
        <dbReference type="Pfam" id="PF01323"/>
    </source>
</evidence>
<dbReference type="Proteomes" id="UP000051184">
    <property type="component" value="Unassembled WGS sequence"/>
</dbReference>
<sequence length="273" mass="29592">MIDRQCDPNLRLRMDTKKQSTLLTIGAILAGYTALRTVPSLLPERLELVPLDTPIGFRKYVAGETSGGFDPFVGLGNVDSAEATARKAAALKRVSEDICGALYGGLETTASKIPMASFSDYYCPFCRVQTKRLADMSQEMDDEVVVAWHELPLLGDSSNLAAKAALAAKRQGAYVAFHERLMKSPFQATPEYLRRLSDDLGVDGTQLVADMESAEIAQELENSAALARVFAFVGTPALVIGRTVVQGQISDKMIGQIVELEREEGWGVVCVSV</sequence>
<reference evidence="4" key="1">
    <citation type="submission" date="2015-09" db="EMBL/GenBank/DDBJ databases">
        <authorList>
            <person name="Rodrigo-Torres Lidia"/>
            <person name="Arahal R.David."/>
        </authorList>
    </citation>
    <scope>NUCLEOTIDE SEQUENCE [LARGE SCALE GENOMIC DNA]</scope>
    <source>
        <strain evidence="4">CECT 5114</strain>
    </source>
</reference>
<dbReference type="RefSeq" id="WP_235872025.1">
    <property type="nucleotide sequence ID" value="NZ_CYUE01000007.1"/>
</dbReference>
<name>A0A0P1INH3_9RHOB</name>
<keyword evidence="1" id="KW-0812">Transmembrane</keyword>
<dbReference type="EMBL" id="CYUE01000007">
    <property type="protein sequence ID" value="CUK25074.1"/>
    <property type="molecule type" value="Genomic_DNA"/>
</dbReference>
<feature type="domain" description="DSBA-like thioredoxin" evidence="2">
    <location>
        <begin position="118"/>
        <end position="248"/>
    </location>
</feature>
<protein>
    <submittedName>
        <fullName evidence="3">Protein-disulfide isomerase</fullName>
    </submittedName>
</protein>
<evidence type="ECO:0000256" key="1">
    <source>
        <dbReference type="SAM" id="Phobius"/>
    </source>
</evidence>
<accession>A0A0P1INH3</accession>
<dbReference type="AlphaFoldDB" id="A0A0P1INH3"/>
<evidence type="ECO:0000313" key="4">
    <source>
        <dbReference type="Proteomes" id="UP000051184"/>
    </source>
</evidence>
<dbReference type="GO" id="GO:0016491">
    <property type="term" value="F:oxidoreductase activity"/>
    <property type="evidence" value="ECO:0007669"/>
    <property type="project" value="InterPro"/>
</dbReference>
<keyword evidence="3" id="KW-0413">Isomerase</keyword>
<keyword evidence="1" id="KW-0472">Membrane</keyword>
<feature type="transmembrane region" description="Helical" evidence="1">
    <location>
        <begin position="21"/>
        <end position="42"/>
    </location>
</feature>
<dbReference type="STRING" id="1715691.TA5113_03273"/>